<dbReference type="SUPFAM" id="SSF51905">
    <property type="entry name" value="FAD/NAD(P)-binding domain"/>
    <property type="match status" value="1"/>
</dbReference>
<dbReference type="InterPro" id="IPR006076">
    <property type="entry name" value="FAD-dep_OxRdtase"/>
</dbReference>
<dbReference type="EMBL" id="GL385396">
    <property type="protein sequence ID" value="EJT78689.1"/>
    <property type="molecule type" value="Genomic_DNA"/>
</dbReference>
<reference evidence="3" key="5">
    <citation type="submission" date="2018-04" db="UniProtKB">
        <authorList>
            <consortium name="EnsemblFungi"/>
        </authorList>
    </citation>
    <scope>IDENTIFICATION</scope>
    <source>
        <strain evidence="3">R3-111a-1</strain>
    </source>
</reference>
<protein>
    <recommendedName>
        <fullName evidence="1">FAD dependent oxidoreductase domain-containing protein</fullName>
    </recommendedName>
</protein>
<dbReference type="AlphaFoldDB" id="J3NR83"/>
<evidence type="ECO:0000313" key="2">
    <source>
        <dbReference type="EMBL" id="EJT78689.1"/>
    </source>
</evidence>
<dbReference type="GO" id="GO:0005737">
    <property type="term" value="C:cytoplasm"/>
    <property type="evidence" value="ECO:0007669"/>
    <property type="project" value="TreeGrafter"/>
</dbReference>
<organism evidence="2">
    <name type="scientific">Gaeumannomyces tritici (strain R3-111a-1)</name>
    <name type="common">Wheat and barley take-all root rot fungus</name>
    <name type="synonym">Gaeumannomyces graminis var. tritici</name>
    <dbReference type="NCBI Taxonomy" id="644352"/>
    <lineage>
        <taxon>Eukaryota</taxon>
        <taxon>Fungi</taxon>
        <taxon>Dikarya</taxon>
        <taxon>Ascomycota</taxon>
        <taxon>Pezizomycotina</taxon>
        <taxon>Sordariomycetes</taxon>
        <taxon>Sordariomycetidae</taxon>
        <taxon>Magnaporthales</taxon>
        <taxon>Magnaporthaceae</taxon>
        <taxon>Gaeumannomyces</taxon>
    </lineage>
</organism>
<accession>J3NR83</accession>
<dbReference type="RefSeq" id="XP_009219834.1">
    <property type="nucleotide sequence ID" value="XM_009221570.1"/>
</dbReference>
<evidence type="ECO:0000259" key="1">
    <source>
        <dbReference type="Pfam" id="PF01266"/>
    </source>
</evidence>
<gene>
    <name evidence="3" type="primary">20344246</name>
    <name evidence="2" type="ORF">GGTG_03788</name>
</gene>
<dbReference type="OrthoDB" id="5242631at2759"/>
<evidence type="ECO:0000313" key="3">
    <source>
        <dbReference type="EnsemblFungi" id="EJT78689"/>
    </source>
</evidence>
<reference evidence="2" key="2">
    <citation type="submission" date="2010-07" db="EMBL/GenBank/DDBJ databases">
        <authorList>
            <consortium name="The Broad Institute Genome Sequencing Platform"/>
            <consortium name="Broad Institute Genome Sequencing Center for Infectious Disease"/>
            <person name="Ma L.-J."/>
            <person name="Dead R."/>
            <person name="Young S."/>
            <person name="Zeng Q."/>
            <person name="Koehrsen M."/>
            <person name="Alvarado L."/>
            <person name="Berlin A."/>
            <person name="Chapman S.B."/>
            <person name="Chen Z."/>
            <person name="Freedman E."/>
            <person name="Gellesch M."/>
            <person name="Goldberg J."/>
            <person name="Griggs A."/>
            <person name="Gujja S."/>
            <person name="Heilman E.R."/>
            <person name="Heiman D."/>
            <person name="Hepburn T."/>
            <person name="Howarth C."/>
            <person name="Jen D."/>
            <person name="Larson L."/>
            <person name="Mehta T."/>
            <person name="Neiman D."/>
            <person name="Pearson M."/>
            <person name="Roberts A."/>
            <person name="Saif S."/>
            <person name="Shea T."/>
            <person name="Shenoy N."/>
            <person name="Sisk P."/>
            <person name="Stolte C."/>
            <person name="Sykes S."/>
            <person name="Walk T."/>
            <person name="White J."/>
            <person name="Yandava C."/>
            <person name="Haas B."/>
            <person name="Nusbaum C."/>
            <person name="Birren B."/>
        </authorList>
    </citation>
    <scope>NUCLEOTIDE SEQUENCE</scope>
    <source>
        <strain evidence="2">R3-111a-1</strain>
    </source>
</reference>
<dbReference type="GeneID" id="20344246"/>
<proteinExistence type="predicted"/>
<name>J3NR83_GAET3</name>
<dbReference type="HOGENOM" id="CLU_162158_0_0_1"/>
<dbReference type="VEuPathDB" id="FungiDB:GGTG_03788"/>
<sequence>MDERAKIKVTLPRSDPTLSYWQDPPDEIADLRSTPELPETADAVIIGSGITGAAVAWHLLEGDGGSNVVMLEARQICSGATGRNGMAAYTYTPVSS</sequence>
<dbReference type="EnsemblFungi" id="EJT78689">
    <property type="protein sequence ID" value="EJT78689"/>
    <property type="gene ID" value="GGTG_03788"/>
</dbReference>
<reference evidence="4" key="1">
    <citation type="submission" date="2010-07" db="EMBL/GenBank/DDBJ databases">
        <title>The genome sequence of Gaeumannomyces graminis var. tritici strain R3-111a-1.</title>
        <authorList>
            <consortium name="The Broad Institute Genome Sequencing Platform"/>
            <person name="Ma L.-J."/>
            <person name="Dead R."/>
            <person name="Young S."/>
            <person name="Zeng Q."/>
            <person name="Koehrsen M."/>
            <person name="Alvarado L."/>
            <person name="Berlin A."/>
            <person name="Chapman S.B."/>
            <person name="Chen Z."/>
            <person name="Freedman E."/>
            <person name="Gellesch M."/>
            <person name="Goldberg J."/>
            <person name="Griggs A."/>
            <person name="Gujja S."/>
            <person name="Heilman E.R."/>
            <person name="Heiman D."/>
            <person name="Hepburn T."/>
            <person name="Howarth C."/>
            <person name="Jen D."/>
            <person name="Larson L."/>
            <person name="Mehta T."/>
            <person name="Neiman D."/>
            <person name="Pearson M."/>
            <person name="Roberts A."/>
            <person name="Saif S."/>
            <person name="Shea T."/>
            <person name="Shenoy N."/>
            <person name="Sisk P."/>
            <person name="Stolte C."/>
            <person name="Sykes S."/>
            <person name="Walk T."/>
            <person name="White J."/>
            <person name="Yandava C."/>
            <person name="Haas B."/>
            <person name="Nusbaum C."/>
            <person name="Birren B."/>
        </authorList>
    </citation>
    <scope>NUCLEOTIDE SEQUENCE [LARGE SCALE GENOMIC DNA]</scope>
    <source>
        <strain evidence="4">R3-111a-1</strain>
    </source>
</reference>
<dbReference type="PANTHER" id="PTHR13847:SF279">
    <property type="entry name" value="FAD DEPENDENT OXIDOREDUCTASE DOMAIN-CONTAINING PROTEIN-RELATED"/>
    <property type="match status" value="1"/>
</dbReference>
<dbReference type="Pfam" id="PF01266">
    <property type="entry name" value="DAO"/>
    <property type="match status" value="1"/>
</dbReference>
<dbReference type="InterPro" id="IPR036188">
    <property type="entry name" value="FAD/NAD-bd_sf"/>
</dbReference>
<dbReference type="eggNOG" id="ENOG502R9XG">
    <property type="taxonomic scope" value="Eukaryota"/>
</dbReference>
<reference evidence="2" key="3">
    <citation type="submission" date="2010-09" db="EMBL/GenBank/DDBJ databases">
        <title>Annotation of Gaeumannomyces graminis var. tritici R3-111a-1.</title>
        <authorList>
            <consortium name="The Broad Institute Genome Sequencing Platform"/>
            <person name="Ma L.-J."/>
            <person name="Dead R."/>
            <person name="Young S.K."/>
            <person name="Zeng Q."/>
            <person name="Gargeya S."/>
            <person name="Fitzgerald M."/>
            <person name="Haas B."/>
            <person name="Abouelleil A."/>
            <person name="Alvarado L."/>
            <person name="Arachchi H.M."/>
            <person name="Berlin A."/>
            <person name="Brown A."/>
            <person name="Chapman S.B."/>
            <person name="Chen Z."/>
            <person name="Dunbar C."/>
            <person name="Freedman E."/>
            <person name="Gearin G."/>
            <person name="Gellesch M."/>
            <person name="Goldberg J."/>
            <person name="Griggs A."/>
            <person name="Gujja S."/>
            <person name="Heiman D."/>
            <person name="Howarth C."/>
            <person name="Larson L."/>
            <person name="Lui A."/>
            <person name="MacDonald P.J.P."/>
            <person name="Mehta T."/>
            <person name="Montmayeur A."/>
            <person name="Murphy C."/>
            <person name="Neiman D."/>
            <person name="Pearson M."/>
            <person name="Priest M."/>
            <person name="Roberts A."/>
            <person name="Saif S."/>
            <person name="Shea T."/>
            <person name="Shenoy N."/>
            <person name="Sisk P."/>
            <person name="Stolte C."/>
            <person name="Sykes S."/>
            <person name="Yandava C."/>
            <person name="Wortman J."/>
            <person name="Nusbaum C."/>
            <person name="Birren B."/>
        </authorList>
    </citation>
    <scope>NUCLEOTIDE SEQUENCE</scope>
    <source>
        <strain evidence="2">R3-111a-1</strain>
    </source>
</reference>
<dbReference type="Gene3D" id="3.50.50.60">
    <property type="entry name" value="FAD/NAD(P)-binding domain"/>
    <property type="match status" value="1"/>
</dbReference>
<dbReference type="STRING" id="644352.J3NR83"/>
<dbReference type="PANTHER" id="PTHR13847">
    <property type="entry name" value="SARCOSINE DEHYDROGENASE-RELATED"/>
    <property type="match status" value="1"/>
</dbReference>
<evidence type="ECO:0000313" key="4">
    <source>
        <dbReference type="Proteomes" id="UP000006039"/>
    </source>
</evidence>
<dbReference type="Proteomes" id="UP000006039">
    <property type="component" value="Unassembled WGS sequence"/>
</dbReference>
<feature type="domain" description="FAD dependent oxidoreductase" evidence="1">
    <location>
        <begin position="42"/>
        <end position="85"/>
    </location>
</feature>
<keyword evidence="4" id="KW-1185">Reference proteome</keyword>
<reference evidence="3" key="4">
    <citation type="journal article" date="2015" name="G3 (Bethesda)">
        <title>Genome sequences of three phytopathogenic species of the Magnaporthaceae family of fungi.</title>
        <authorList>
            <person name="Okagaki L.H."/>
            <person name="Nunes C.C."/>
            <person name="Sailsbery J."/>
            <person name="Clay B."/>
            <person name="Brown D."/>
            <person name="John T."/>
            <person name="Oh Y."/>
            <person name="Young N."/>
            <person name="Fitzgerald M."/>
            <person name="Haas B.J."/>
            <person name="Zeng Q."/>
            <person name="Young S."/>
            <person name="Adiconis X."/>
            <person name="Fan L."/>
            <person name="Levin J.Z."/>
            <person name="Mitchell T.K."/>
            <person name="Okubara P.A."/>
            <person name="Farman M.L."/>
            <person name="Kohn L.M."/>
            <person name="Birren B."/>
            <person name="Ma L.-J."/>
            <person name="Dean R.A."/>
        </authorList>
    </citation>
    <scope>NUCLEOTIDE SEQUENCE</scope>
    <source>
        <strain evidence="3">R3-111a-1</strain>
    </source>
</reference>